<organism evidence="2 3">
    <name type="scientific">Tripterygium wilfordii</name>
    <name type="common">Thunder God vine</name>
    <dbReference type="NCBI Taxonomy" id="458696"/>
    <lineage>
        <taxon>Eukaryota</taxon>
        <taxon>Viridiplantae</taxon>
        <taxon>Streptophyta</taxon>
        <taxon>Embryophyta</taxon>
        <taxon>Tracheophyta</taxon>
        <taxon>Spermatophyta</taxon>
        <taxon>Magnoliopsida</taxon>
        <taxon>eudicotyledons</taxon>
        <taxon>Gunneridae</taxon>
        <taxon>Pentapetalae</taxon>
        <taxon>rosids</taxon>
        <taxon>fabids</taxon>
        <taxon>Celastrales</taxon>
        <taxon>Celastraceae</taxon>
        <taxon>Tripterygium</taxon>
    </lineage>
</organism>
<protein>
    <submittedName>
        <fullName evidence="2">Uncharacterized protein</fullName>
    </submittedName>
</protein>
<reference evidence="2 3" key="1">
    <citation type="journal article" date="2020" name="Nat. Commun.">
        <title>Genome of Tripterygium wilfordii and identification of cytochrome P450 involved in triptolide biosynthesis.</title>
        <authorList>
            <person name="Tu L."/>
            <person name="Su P."/>
            <person name="Zhang Z."/>
            <person name="Gao L."/>
            <person name="Wang J."/>
            <person name="Hu T."/>
            <person name="Zhou J."/>
            <person name="Zhang Y."/>
            <person name="Zhao Y."/>
            <person name="Liu Y."/>
            <person name="Song Y."/>
            <person name="Tong Y."/>
            <person name="Lu Y."/>
            <person name="Yang J."/>
            <person name="Xu C."/>
            <person name="Jia M."/>
            <person name="Peters R.J."/>
            <person name="Huang L."/>
            <person name="Gao W."/>
        </authorList>
    </citation>
    <scope>NUCLEOTIDE SEQUENCE [LARGE SCALE GENOMIC DNA]</scope>
    <source>
        <strain evidence="3">cv. XIE 37</strain>
        <tissue evidence="2">Leaf</tissue>
    </source>
</reference>
<gene>
    <name evidence="2" type="ORF">HS088_TW09G00923</name>
</gene>
<dbReference type="Proteomes" id="UP000593562">
    <property type="component" value="Unassembled WGS sequence"/>
</dbReference>
<evidence type="ECO:0000313" key="2">
    <source>
        <dbReference type="EMBL" id="KAF5742862.1"/>
    </source>
</evidence>
<proteinExistence type="predicted"/>
<comment type="caution">
    <text evidence="2">The sequence shown here is derived from an EMBL/GenBank/DDBJ whole genome shotgun (WGS) entry which is preliminary data.</text>
</comment>
<name>A0A7J7D952_TRIWF</name>
<dbReference type="AlphaFoldDB" id="A0A7J7D952"/>
<feature type="compositionally biased region" description="Pro residues" evidence="1">
    <location>
        <begin position="14"/>
        <end position="25"/>
    </location>
</feature>
<feature type="compositionally biased region" description="Polar residues" evidence="1">
    <location>
        <begin position="26"/>
        <end position="38"/>
    </location>
</feature>
<keyword evidence="3" id="KW-1185">Reference proteome</keyword>
<evidence type="ECO:0000313" key="3">
    <source>
        <dbReference type="Proteomes" id="UP000593562"/>
    </source>
</evidence>
<sequence length="61" mass="6774">MDWVHLSVKVSPPFFLPPPPPPPLPQQNFDSSDFNLNNKRPRRNGQCDCSSRAIAATLPSS</sequence>
<accession>A0A7J7D952</accession>
<dbReference type="InParanoid" id="A0A7J7D952"/>
<dbReference type="EMBL" id="JAAARO010000009">
    <property type="protein sequence ID" value="KAF5742862.1"/>
    <property type="molecule type" value="Genomic_DNA"/>
</dbReference>
<evidence type="ECO:0000256" key="1">
    <source>
        <dbReference type="SAM" id="MobiDB-lite"/>
    </source>
</evidence>
<feature type="region of interest" description="Disordered" evidence="1">
    <location>
        <begin position="14"/>
        <end position="48"/>
    </location>
</feature>